<feature type="domain" description="AB hydrolase-1" evidence="8">
    <location>
        <begin position="94"/>
        <end position="215"/>
    </location>
</feature>
<dbReference type="PRINTS" id="PR00111">
    <property type="entry name" value="ABHYDROLASE"/>
</dbReference>
<evidence type="ECO:0000256" key="6">
    <source>
        <dbReference type="ARBA" id="ARBA00058358"/>
    </source>
</evidence>
<dbReference type="AlphaFoldDB" id="A0AAV7H130"/>
<reference evidence="9 10" key="1">
    <citation type="journal article" date="2021" name="Hortic Res">
        <title>Chromosome-scale assembly of the Dendrobium chrysotoxum genome enhances the understanding of orchid evolution.</title>
        <authorList>
            <person name="Zhang Y."/>
            <person name="Zhang G.Q."/>
            <person name="Zhang D."/>
            <person name="Liu X.D."/>
            <person name="Xu X.Y."/>
            <person name="Sun W.H."/>
            <person name="Yu X."/>
            <person name="Zhu X."/>
            <person name="Wang Z.W."/>
            <person name="Zhao X."/>
            <person name="Zhong W.Y."/>
            <person name="Chen H."/>
            <person name="Yin W.L."/>
            <person name="Huang T."/>
            <person name="Niu S.C."/>
            <person name="Liu Z.J."/>
        </authorList>
    </citation>
    <scope>NUCLEOTIDE SEQUENCE [LARGE SCALE GENOMIC DNA]</scope>
    <source>
        <strain evidence="9">Lindl</strain>
    </source>
</reference>
<proteinExistence type="inferred from homology"/>
<comment type="function">
    <text evidence="6">Epoxide hydrolase involved in the biosynthesis of cucurbitacin and mogroside tetracyclic triterpene natural products (e.g. siamenoside I and mogrosides IV, V and VI). Cucurbitacins have cytotoxic properties and exhibit deterrent taste as a defense barrier against herbivores. Mogrosides are nonsugar highly oxygenated compounds used as high-intensity zero-calorie sweeteners; they also possess pharmacological properties such as regulating immunity, lowering blood sugar and lipid levels, protecting the liver, and acting as antioxidants and antitumor agents. Catalyzes the hydrolysis of aromatic epoxide-containing substrates, such as the conversion of 24,25-epoxycucurbitadienol to 24,25-dihydroxycucurbitadienol.</text>
</comment>
<keyword evidence="10" id="KW-1185">Reference proteome</keyword>
<keyword evidence="3" id="KW-0378">Hydrolase</keyword>
<comment type="catalytic activity">
    <reaction evidence="7">
        <text>(24S)-24,25-epoxycucurbitadienol + H2O = (24R)-24,25-dihydroxycucurbitadienol</text>
        <dbReference type="Rhea" id="RHEA:81855"/>
        <dbReference type="ChEBI" id="CHEBI:15377"/>
        <dbReference type="ChEBI" id="CHEBI:229949"/>
        <dbReference type="ChEBI" id="CHEBI:229950"/>
    </reaction>
    <physiologicalReaction direction="left-to-right" evidence="7">
        <dbReference type="Rhea" id="RHEA:81856"/>
    </physiologicalReaction>
</comment>
<comment type="caution">
    <text evidence="9">The sequence shown here is derived from an EMBL/GenBank/DDBJ whole genome shotgun (WGS) entry which is preliminary data.</text>
</comment>
<comment type="similarity">
    <text evidence="4">Belongs to the AB hydrolase superfamily. Epoxide hydrolase family.</text>
</comment>
<dbReference type="FunFam" id="3.40.50.1820:FF:000161">
    <property type="entry name" value="Epoxide hydrolase"/>
    <property type="match status" value="1"/>
</dbReference>
<dbReference type="Proteomes" id="UP000775213">
    <property type="component" value="Unassembled WGS sequence"/>
</dbReference>
<dbReference type="PANTHER" id="PTHR43329">
    <property type="entry name" value="EPOXIDE HYDROLASE"/>
    <property type="match status" value="1"/>
</dbReference>
<organism evidence="9 10">
    <name type="scientific">Dendrobium chrysotoxum</name>
    <name type="common">Orchid</name>
    <dbReference type="NCBI Taxonomy" id="161865"/>
    <lineage>
        <taxon>Eukaryota</taxon>
        <taxon>Viridiplantae</taxon>
        <taxon>Streptophyta</taxon>
        <taxon>Embryophyta</taxon>
        <taxon>Tracheophyta</taxon>
        <taxon>Spermatophyta</taxon>
        <taxon>Magnoliopsida</taxon>
        <taxon>Liliopsida</taxon>
        <taxon>Asparagales</taxon>
        <taxon>Orchidaceae</taxon>
        <taxon>Epidendroideae</taxon>
        <taxon>Malaxideae</taxon>
        <taxon>Dendrobiinae</taxon>
        <taxon>Dendrobium</taxon>
    </lineage>
</organism>
<dbReference type="InterPro" id="IPR000639">
    <property type="entry name" value="Epox_hydrolase-like"/>
</dbReference>
<evidence type="ECO:0000259" key="8">
    <source>
        <dbReference type="Pfam" id="PF00561"/>
    </source>
</evidence>
<name>A0AAV7H130_DENCH</name>
<evidence type="ECO:0000256" key="2">
    <source>
        <dbReference type="ARBA" id="ARBA00013006"/>
    </source>
</evidence>
<dbReference type="InterPro" id="IPR029058">
    <property type="entry name" value="AB_hydrolase_fold"/>
</dbReference>
<evidence type="ECO:0000256" key="4">
    <source>
        <dbReference type="ARBA" id="ARBA00038334"/>
    </source>
</evidence>
<evidence type="ECO:0000256" key="3">
    <source>
        <dbReference type="ARBA" id="ARBA00022801"/>
    </source>
</evidence>
<comment type="pathway">
    <text evidence="1">Secondary metabolite biosynthesis; terpenoid biosynthesis.</text>
</comment>
<protein>
    <recommendedName>
        <fullName evidence="2">soluble epoxide hydrolase</fullName>
        <ecNumber evidence="2">3.3.2.10</ecNumber>
    </recommendedName>
</protein>
<accession>A0AAV7H130</accession>
<dbReference type="GO" id="GO:0004301">
    <property type="term" value="F:epoxide hydrolase activity"/>
    <property type="evidence" value="ECO:0007669"/>
    <property type="project" value="UniProtKB-EC"/>
</dbReference>
<dbReference type="Pfam" id="PF00561">
    <property type="entry name" value="Abhydrolase_1"/>
    <property type="match status" value="1"/>
</dbReference>
<evidence type="ECO:0000313" key="9">
    <source>
        <dbReference type="EMBL" id="KAH0461754.1"/>
    </source>
</evidence>
<evidence type="ECO:0000256" key="7">
    <source>
        <dbReference type="ARBA" id="ARBA00093212"/>
    </source>
</evidence>
<dbReference type="Gene3D" id="3.40.50.1820">
    <property type="entry name" value="alpha/beta hydrolase"/>
    <property type="match status" value="1"/>
</dbReference>
<evidence type="ECO:0000256" key="1">
    <source>
        <dbReference type="ARBA" id="ARBA00004721"/>
    </source>
</evidence>
<evidence type="ECO:0000256" key="5">
    <source>
        <dbReference type="ARBA" id="ARBA00051067"/>
    </source>
</evidence>
<dbReference type="EMBL" id="JAGFBR010000009">
    <property type="protein sequence ID" value="KAH0461754.1"/>
    <property type="molecule type" value="Genomic_DNA"/>
</dbReference>
<dbReference type="EC" id="3.3.2.10" evidence="2"/>
<gene>
    <name evidence="9" type="ORF">IEQ34_009329</name>
</gene>
<dbReference type="InterPro" id="IPR000073">
    <property type="entry name" value="AB_hydrolase_1"/>
</dbReference>
<dbReference type="PRINTS" id="PR00412">
    <property type="entry name" value="EPOXHYDRLASE"/>
</dbReference>
<dbReference type="SUPFAM" id="SSF53474">
    <property type="entry name" value="alpha/beta-Hydrolases"/>
    <property type="match status" value="1"/>
</dbReference>
<sequence>MGGVRWWLVIAIVEVGNHTRVGQPGSLWWLWATTIGDIGRRHQSRVVKLHLFILPARILRASREKGEMEIGTIKHRTLQVNGINMHVAEKGDGPVVLLLHGFPELWYSWRYQIVYLADRGYRAVAPDLRGFGDTDAPPDVDAYYMFHIVGDLIALINSLGQDKVFVVGHDWGAVVAWYLCIFRPDRVKALVNLSVAHTPRNPVRRPVDSLRALYGDDYYICRFQEPGEAEADFARLGATFVIRKFLTYHEPAPILIPKDKGFGSPNEEIILPSWLSEDDISYFANKFNKSGFTGGLNYYRIMNRNWELTAPWTGVQIKVPVKFVVGDMDLSYHVHRVQEYVHKGGFKRDVPFLQEVVVMEGVGHFINQERPNEISQHILEFINKF</sequence>
<evidence type="ECO:0000313" key="10">
    <source>
        <dbReference type="Proteomes" id="UP000775213"/>
    </source>
</evidence>
<comment type="catalytic activity">
    <reaction evidence="5">
        <text>an epoxide + H2O = an ethanediol</text>
        <dbReference type="Rhea" id="RHEA:19037"/>
        <dbReference type="ChEBI" id="CHEBI:15377"/>
        <dbReference type="ChEBI" id="CHEBI:32955"/>
        <dbReference type="ChEBI" id="CHEBI:140594"/>
        <dbReference type="EC" id="3.3.2.10"/>
    </reaction>
    <physiologicalReaction direction="left-to-right" evidence="5">
        <dbReference type="Rhea" id="RHEA:19038"/>
    </physiologicalReaction>
</comment>